<organism evidence="6 7">
    <name type="scientific">Paenibacillus segetis</name>
    <dbReference type="NCBI Taxonomy" id="1325360"/>
    <lineage>
        <taxon>Bacteria</taxon>
        <taxon>Bacillati</taxon>
        <taxon>Bacillota</taxon>
        <taxon>Bacilli</taxon>
        <taxon>Bacillales</taxon>
        <taxon>Paenibacillaceae</taxon>
        <taxon>Paenibacillus</taxon>
    </lineage>
</organism>
<name>A0ABQ1Y7A2_9BACL</name>
<feature type="domain" description="HTH lacI-type" evidence="4">
    <location>
        <begin position="3"/>
        <end position="57"/>
    </location>
</feature>
<dbReference type="Proteomes" id="UP000659344">
    <property type="component" value="Unassembled WGS sequence"/>
</dbReference>
<gene>
    <name evidence="6" type="ORF">GCM10008013_07590</name>
</gene>
<dbReference type="InterPro" id="IPR046335">
    <property type="entry name" value="LacI/GalR-like_sensor"/>
</dbReference>
<protein>
    <submittedName>
        <fullName evidence="6">LacI family transcriptional regulator</fullName>
    </submittedName>
</protein>
<dbReference type="InterPro" id="IPR010982">
    <property type="entry name" value="Lambda_DNA-bd_dom_sf"/>
</dbReference>
<dbReference type="Gene3D" id="1.10.260.40">
    <property type="entry name" value="lambda repressor-like DNA-binding domains"/>
    <property type="match status" value="1"/>
</dbReference>
<dbReference type="PROSITE" id="PS50932">
    <property type="entry name" value="HTH_LACI_2"/>
    <property type="match status" value="1"/>
</dbReference>
<dbReference type="InterPro" id="IPR000843">
    <property type="entry name" value="HTH_LacI"/>
</dbReference>
<dbReference type="InterPro" id="IPR001387">
    <property type="entry name" value="Cro/C1-type_HTH"/>
</dbReference>
<evidence type="ECO:0000256" key="1">
    <source>
        <dbReference type="ARBA" id="ARBA00023015"/>
    </source>
</evidence>
<feature type="domain" description="HTH cro/C1-type" evidence="5">
    <location>
        <begin position="9"/>
        <end position="47"/>
    </location>
</feature>
<proteinExistence type="predicted"/>
<evidence type="ECO:0000259" key="4">
    <source>
        <dbReference type="PROSITE" id="PS50932"/>
    </source>
</evidence>
<dbReference type="PANTHER" id="PTHR30146">
    <property type="entry name" value="LACI-RELATED TRANSCRIPTIONAL REPRESSOR"/>
    <property type="match status" value="1"/>
</dbReference>
<dbReference type="Pfam" id="PF00356">
    <property type="entry name" value="LacI"/>
    <property type="match status" value="1"/>
</dbReference>
<evidence type="ECO:0000256" key="2">
    <source>
        <dbReference type="ARBA" id="ARBA00023125"/>
    </source>
</evidence>
<keyword evidence="1" id="KW-0805">Transcription regulation</keyword>
<dbReference type="SUPFAM" id="SSF53822">
    <property type="entry name" value="Periplasmic binding protein-like I"/>
    <property type="match status" value="1"/>
</dbReference>
<dbReference type="PANTHER" id="PTHR30146:SF154">
    <property type="entry name" value="TRANSCRIPTION REGULATOR, MEMBER OF GALR FAMILY"/>
    <property type="match status" value="1"/>
</dbReference>
<dbReference type="SUPFAM" id="SSF47413">
    <property type="entry name" value="lambda repressor-like DNA-binding domains"/>
    <property type="match status" value="1"/>
</dbReference>
<evidence type="ECO:0000313" key="7">
    <source>
        <dbReference type="Proteomes" id="UP000659344"/>
    </source>
</evidence>
<evidence type="ECO:0000313" key="6">
    <source>
        <dbReference type="EMBL" id="GGH14106.1"/>
    </source>
</evidence>
<keyword evidence="2" id="KW-0238">DNA-binding</keyword>
<keyword evidence="3" id="KW-0804">Transcription</keyword>
<reference evidence="7" key="1">
    <citation type="journal article" date="2019" name="Int. J. Syst. Evol. Microbiol.">
        <title>The Global Catalogue of Microorganisms (GCM) 10K type strain sequencing project: providing services to taxonomists for standard genome sequencing and annotation.</title>
        <authorList>
            <consortium name="The Broad Institute Genomics Platform"/>
            <consortium name="The Broad Institute Genome Sequencing Center for Infectious Disease"/>
            <person name="Wu L."/>
            <person name="Ma J."/>
        </authorList>
    </citation>
    <scope>NUCLEOTIDE SEQUENCE [LARGE SCALE GENOMIC DNA]</scope>
    <source>
        <strain evidence="7">CGMCC 1.12769</strain>
    </source>
</reference>
<evidence type="ECO:0000259" key="5">
    <source>
        <dbReference type="PROSITE" id="PS50943"/>
    </source>
</evidence>
<evidence type="ECO:0000256" key="3">
    <source>
        <dbReference type="ARBA" id="ARBA00023163"/>
    </source>
</evidence>
<accession>A0ABQ1Y7A2</accession>
<dbReference type="Gene3D" id="3.40.50.2300">
    <property type="match status" value="2"/>
</dbReference>
<dbReference type="SMART" id="SM00354">
    <property type="entry name" value="HTH_LACI"/>
    <property type="match status" value="1"/>
</dbReference>
<sequence>MSVNIKTIAEMAGVSVSTVSKIINNYSDISEDTKAKVLEIMRQTGYVPSNSAKTLATKKSNLIGVIFAGKLNVDFTHPFFLGVLNSFKKHMGFLGYDLLFFSNEKFHSVDGDYVARCLHFHVDGCIIVTGQQLEQSITELDLSEIPCIGVDIHLKGKNSGYIMSDNYKMSYKVVEHFYLQGYRELGYIGSTLESDISNMRETGYKDAIENFGLPQNDNWFVNGDNFFESSGYEAMSRMIQSGSLPRAIFAASDLIAIGAMRALKENHLSVPQDVAIIGCDDIEACQYTSPSITTIKQNKDKIGRLASLMLFDLINNQSETVNVVVEPELVIRESCGSGMNLGSIYE</sequence>
<dbReference type="CDD" id="cd06267">
    <property type="entry name" value="PBP1_LacI_sugar_binding-like"/>
    <property type="match status" value="1"/>
</dbReference>
<dbReference type="PROSITE" id="PS50943">
    <property type="entry name" value="HTH_CROC1"/>
    <property type="match status" value="1"/>
</dbReference>
<comment type="caution">
    <text evidence="6">The sequence shown here is derived from an EMBL/GenBank/DDBJ whole genome shotgun (WGS) entry which is preliminary data.</text>
</comment>
<keyword evidence="7" id="KW-1185">Reference proteome</keyword>
<dbReference type="CDD" id="cd01392">
    <property type="entry name" value="HTH_LacI"/>
    <property type="match status" value="1"/>
</dbReference>
<dbReference type="EMBL" id="BMFT01000001">
    <property type="protein sequence ID" value="GGH14106.1"/>
    <property type="molecule type" value="Genomic_DNA"/>
</dbReference>
<dbReference type="Pfam" id="PF13377">
    <property type="entry name" value="Peripla_BP_3"/>
    <property type="match status" value="1"/>
</dbReference>
<dbReference type="InterPro" id="IPR028082">
    <property type="entry name" value="Peripla_BP_I"/>
</dbReference>